<gene>
    <name evidence="1" type="ORF">BWK73_04645</name>
</gene>
<protein>
    <submittedName>
        <fullName evidence="1">Uncharacterized protein</fullName>
    </submittedName>
</protein>
<name>A0A1Y1QXT3_9GAMM</name>
<dbReference type="EMBL" id="MTEJ01000007">
    <property type="protein sequence ID" value="OQX16155.1"/>
    <property type="molecule type" value="Genomic_DNA"/>
</dbReference>
<comment type="caution">
    <text evidence="1">The sequence shown here is derived from an EMBL/GenBank/DDBJ whole genome shotgun (WGS) entry which is preliminary data.</text>
</comment>
<proteinExistence type="predicted"/>
<dbReference type="AlphaFoldDB" id="A0A1Y1QXT3"/>
<dbReference type="Proteomes" id="UP000192491">
    <property type="component" value="Unassembled WGS sequence"/>
</dbReference>
<organism evidence="1 2">
    <name type="scientific">Thiothrix lacustris</name>
    <dbReference type="NCBI Taxonomy" id="525917"/>
    <lineage>
        <taxon>Bacteria</taxon>
        <taxon>Pseudomonadati</taxon>
        <taxon>Pseudomonadota</taxon>
        <taxon>Gammaproteobacteria</taxon>
        <taxon>Thiotrichales</taxon>
        <taxon>Thiotrichaceae</taxon>
        <taxon>Thiothrix</taxon>
    </lineage>
</organism>
<evidence type="ECO:0000313" key="2">
    <source>
        <dbReference type="Proteomes" id="UP000192491"/>
    </source>
</evidence>
<accession>A0A1Y1QXT3</accession>
<reference evidence="1 2" key="1">
    <citation type="submission" date="2017-01" db="EMBL/GenBank/DDBJ databases">
        <title>Novel large sulfur bacteria in the metagenomes of groundwater-fed chemosynthetic microbial mats in the Lake Huron basin.</title>
        <authorList>
            <person name="Sharrar A.M."/>
            <person name="Flood B.E."/>
            <person name="Bailey J.V."/>
            <person name="Jones D.S."/>
            <person name="Biddanda B."/>
            <person name="Ruberg S.A."/>
            <person name="Marcus D.N."/>
            <person name="Dick G.J."/>
        </authorList>
    </citation>
    <scope>NUCLEOTIDE SEQUENCE [LARGE SCALE GENOMIC DNA]</scope>
    <source>
        <strain evidence="1">A8</strain>
    </source>
</reference>
<evidence type="ECO:0000313" key="1">
    <source>
        <dbReference type="EMBL" id="OQX16155.1"/>
    </source>
</evidence>
<sequence>MATVLIRTIAGAAYDKAVRDGVQPADPLQHLVLLKGSPVLDAPAILALTAAPGVELHRFSRTSEAEPGYIITEDTATRTRYEAHLPTTTAFPNPITGVAFLRASGALWGYAPYLPADGGLLKTNSWSYTLDVLIVEKTDDLPLDVAYYPYDYTALRERLIAAVLEQIANRQCDISLAPLDSPTVCTG</sequence>